<dbReference type="PATRIC" id="fig|1150600.3.peg.2576"/>
<dbReference type="Pfam" id="PF19420">
    <property type="entry name" value="DDAH_eukar"/>
    <property type="match status" value="1"/>
</dbReference>
<dbReference type="Proteomes" id="UP000014174">
    <property type="component" value="Unassembled WGS sequence"/>
</dbReference>
<organism evidence="1 2">
    <name type="scientific">Arcticibacter svalbardensis MN12-7</name>
    <dbReference type="NCBI Taxonomy" id="1150600"/>
    <lineage>
        <taxon>Bacteria</taxon>
        <taxon>Pseudomonadati</taxon>
        <taxon>Bacteroidota</taxon>
        <taxon>Sphingobacteriia</taxon>
        <taxon>Sphingobacteriales</taxon>
        <taxon>Sphingobacteriaceae</taxon>
        <taxon>Arcticibacter</taxon>
    </lineage>
</organism>
<dbReference type="PANTHER" id="PTHR43224:SF1">
    <property type="entry name" value="AMIDINOTRANSFERASE"/>
    <property type="match status" value="1"/>
</dbReference>
<dbReference type="STRING" id="1150600.ADIARSV_2603"/>
<dbReference type="PIRSF" id="PIRSF028188">
    <property type="entry name" value="Amdntrnsf_FN0238"/>
    <property type="match status" value="1"/>
</dbReference>
<dbReference type="EMBL" id="AQPN01000095">
    <property type="protein sequence ID" value="EOR94187.1"/>
    <property type="molecule type" value="Genomic_DNA"/>
</dbReference>
<proteinExistence type="predicted"/>
<gene>
    <name evidence="1" type="ORF">ADIARSV_2603</name>
</gene>
<evidence type="ECO:0000313" key="2">
    <source>
        <dbReference type="Proteomes" id="UP000014174"/>
    </source>
</evidence>
<dbReference type="PANTHER" id="PTHR43224">
    <property type="entry name" value="AMIDINOTRANSFERASE"/>
    <property type="match status" value="1"/>
</dbReference>
<dbReference type="AlphaFoldDB" id="R9GQU7"/>
<comment type="caution">
    <text evidence="1">The sequence shown here is derived from an EMBL/GenBank/DDBJ whole genome shotgun (WGS) entry which is preliminary data.</text>
</comment>
<accession>R9GQU7</accession>
<keyword evidence="2" id="KW-1185">Reference proteome</keyword>
<sequence length="294" mass="33037">MFGFNEQTAISNLFQHVNHGGENLQSHALEEFNQFVSLLRSNGVLVLAVDDDPEFHTPDAIFPNNWISTHEDGSLYIYPMEAENRRQERNIKIIKAIQSGYGYKHFVDLSFFEQTGKYLEGTGSMVLDRVNHIAYACISSRTNEEVLAYFAQLSGYRTETFQAIDASGKAIYHTNVMMSVGDRFAVICLESIAHPEDRDALIRSVTATQKEIIPISLAQMNAFAGNLIQISNKQGENLIVMSTQAYESLDEGQKSALWQYGNLIHSPLWNIERFGGGSARCMIAEIHVPYNTNL</sequence>
<dbReference type="eggNOG" id="COG4874">
    <property type="taxonomic scope" value="Bacteria"/>
</dbReference>
<dbReference type="NCBIfam" id="NF046062">
    <property type="entry name" value="citrull_CtlX"/>
    <property type="match status" value="1"/>
</dbReference>
<dbReference type="Gene3D" id="3.75.10.10">
    <property type="entry name" value="L-arginine/glycine Amidinotransferase, Chain A"/>
    <property type="match status" value="1"/>
</dbReference>
<dbReference type="SUPFAM" id="SSF55909">
    <property type="entry name" value="Pentein"/>
    <property type="match status" value="1"/>
</dbReference>
<evidence type="ECO:0008006" key="3">
    <source>
        <dbReference type="Google" id="ProtNLM"/>
    </source>
</evidence>
<name>R9GQU7_9SPHI</name>
<evidence type="ECO:0000313" key="1">
    <source>
        <dbReference type="EMBL" id="EOR94187.1"/>
    </source>
</evidence>
<protein>
    <recommendedName>
        <fullName evidence="3">Amidinotransferase</fullName>
    </recommendedName>
</protein>
<reference evidence="1 2" key="1">
    <citation type="journal article" date="2013" name="Genome Announc.">
        <title>Draft Genome Sequence of Arcticibacter svalbardensis Strain MN12-7T, a Member of the Family Sphingobacteriaceae Isolated from an Arctic Soil Sample.</title>
        <authorList>
            <person name="Shivaji S."/>
            <person name="Ara S."/>
            <person name="Prasad S."/>
            <person name="Manasa B.P."/>
            <person name="Begum Z."/>
            <person name="Singh A."/>
            <person name="Kumar Pinnaka A."/>
        </authorList>
    </citation>
    <scope>NUCLEOTIDE SEQUENCE [LARGE SCALE GENOMIC DNA]</scope>
    <source>
        <strain evidence="1 2">MN12-7</strain>
    </source>
</reference>
<dbReference type="InterPro" id="IPR014541">
    <property type="entry name" value="Amdntrnsf_FN0238"/>
</dbReference>